<evidence type="ECO:0000313" key="2">
    <source>
        <dbReference type="EMBL" id="KAE8954219.1"/>
    </source>
</evidence>
<evidence type="ECO:0000313" key="5">
    <source>
        <dbReference type="Proteomes" id="UP000434957"/>
    </source>
</evidence>
<evidence type="ECO:0000313" key="3">
    <source>
        <dbReference type="EMBL" id="KAE9268649.1"/>
    </source>
</evidence>
<keyword evidence="5" id="KW-1185">Reference proteome</keyword>
<gene>
    <name evidence="2" type="ORF">PR001_g32585</name>
    <name evidence="3" type="ORF">PR003_g31375</name>
</gene>
<dbReference type="InterPro" id="IPR043502">
    <property type="entry name" value="DNA/RNA_pol_sf"/>
</dbReference>
<feature type="domain" description="Reverse transcriptase" evidence="1">
    <location>
        <begin position="1"/>
        <end position="67"/>
    </location>
</feature>
<reference evidence="3 5" key="1">
    <citation type="submission" date="2018-08" db="EMBL/GenBank/DDBJ databases">
        <title>Genomic investigation of the strawberry pathogen Phytophthora fragariae indicates pathogenicity is determined by transcriptional variation in three key races.</title>
        <authorList>
            <person name="Adams T.M."/>
            <person name="Armitage A.D."/>
            <person name="Sobczyk M.K."/>
            <person name="Bates H.J."/>
            <person name="Dunwell J.M."/>
            <person name="Nellist C.F."/>
            <person name="Harrison R.J."/>
        </authorList>
    </citation>
    <scope>NUCLEOTIDE SEQUENCE [LARGE SCALE GENOMIC DNA]</scope>
    <source>
        <strain evidence="2 4">SCRP249</strain>
        <strain evidence="3 5">SCRP333</strain>
    </source>
</reference>
<dbReference type="Gene3D" id="3.30.70.270">
    <property type="match status" value="1"/>
</dbReference>
<dbReference type="PANTHER" id="PTHR33064:SF37">
    <property type="entry name" value="RIBONUCLEASE H"/>
    <property type="match status" value="1"/>
</dbReference>
<dbReference type="Proteomes" id="UP000434957">
    <property type="component" value="Unassembled WGS sequence"/>
</dbReference>
<sequence>MEECFASLLYKHLLIWIDDLLLYAADMDTYLEKLAEFFSLLNQFGLKLSIKKSSLYETEVKWCGRILNNQGVRHDPELINTLRAMPYPPPQQQSSSSLCALLIGCERA</sequence>
<accession>A0A6A4B8K8</accession>
<evidence type="ECO:0000259" key="1">
    <source>
        <dbReference type="PROSITE" id="PS50878"/>
    </source>
</evidence>
<dbReference type="InterPro" id="IPR051320">
    <property type="entry name" value="Viral_Replic_Matur_Polypro"/>
</dbReference>
<dbReference type="PANTHER" id="PTHR33064">
    <property type="entry name" value="POL PROTEIN"/>
    <property type="match status" value="1"/>
</dbReference>
<dbReference type="SUPFAM" id="SSF56672">
    <property type="entry name" value="DNA/RNA polymerases"/>
    <property type="match status" value="1"/>
</dbReference>
<proteinExistence type="predicted"/>
<dbReference type="PROSITE" id="PS50878">
    <property type="entry name" value="RT_POL"/>
    <property type="match status" value="1"/>
</dbReference>
<dbReference type="InterPro" id="IPR043128">
    <property type="entry name" value="Rev_trsase/Diguanyl_cyclase"/>
</dbReference>
<dbReference type="Proteomes" id="UP000429607">
    <property type="component" value="Unassembled WGS sequence"/>
</dbReference>
<dbReference type="EMBL" id="QXFV01010061">
    <property type="protein sequence ID" value="KAE8954219.1"/>
    <property type="molecule type" value="Genomic_DNA"/>
</dbReference>
<comment type="caution">
    <text evidence="3">The sequence shown here is derived from an EMBL/GenBank/DDBJ whole genome shotgun (WGS) entry which is preliminary data.</text>
</comment>
<name>A0A6A4B8K8_9STRA</name>
<organism evidence="3 5">
    <name type="scientific">Phytophthora rubi</name>
    <dbReference type="NCBI Taxonomy" id="129364"/>
    <lineage>
        <taxon>Eukaryota</taxon>
        <taxon>Sar</taxon>
        <taxon>Stramenopiles</taxon>
        <taxon>Oomycota</taxon>
        <taxon>Peronosporomycetes</taxon>
        <taxon>Peronosporales</taxon>
        <taxon>Peronosporaceae</taxon>
        <taxon>Phytophthora</taxon>
    </lineage>
</organism>
<evidence type="ECO:0000313" key="4">
    <source>
        <dbReference type="Proteomes" id="UP000429607"/>
    </source>
</evidence>
<dbReference type="EMBL" id="QXFT01006564">
    <property type="protein sequence ID" value="KAE9268649.1"/>
    <property type="molecule type" value="Genomic_DNA"/>
</dbReference>
<protein>
    <recommendedName>
        <fullName evidence="1">Reverse transcriptase domain-containing protein</fullName>
    </recommendedName>
</protein>
<dbReference type="InterPro" id="IPR000477">
    <property type="entry name" value="RT_dom"/>
</dbReference>
<dbReference type="AlphaFoldDB" id="A0A6A4B8K8"/>